<feature type="compositionally biased region" description="Polar residues" evidence="1">
    <location>
        <begin position="114"/>
        <end position="129"/>
    </location>
</feature>
<dbReference type="EMBL" id="BLXT01003952">
    <property type="protein sequence ID" value="GFO08275.1"/>
    <property type="molecule type" value="Genomic_DNA"/>
</dbReference>
<dbReference type="Proteomes" id="UP000735302">
    <property type="component" value="Unassembled WGS sequence"/>
</dbReference>
<sequence>MAQGRPLSRHGRYDAFIGMQVKEADSGELYRKSDYMNSSYPSPRPKSGYKTRGQANAFEYDQFARVTTPREEPPARPVSRRGSDRYGGGTQHRMSLEDSDDSHTSTPPLALSESPDNIYSSGRGQSYNSPKPPLSGGRPTSGRPMSAHHRIRSARKQHADMEHANVPYIPDHDMPDLTSARPPSSFSKYRPLPSIGTPKPPDFGEDYNDIKSRTHHPNHLYNVISDPGPHKPKSYQHSHQSQQQQPHRPTPSHSSAKRASLGSAARVSSAVSDISVISTRANSRSNPAQVELNETNELIERLDLSKLDRESEESAAAARRRKSSTSSSASHTKTGTKPSSGSHHQTVDPGDLYDGDDDDSDTASARGFSSAAKQENSTVPSAPTISSPSQSQRAVRKPVVIPSPDHPPTSEILLAVKLPTDGTRHQRYFNSNERLQAIVEFAEEVAGQDFGGYILVSSAPKNVYRDLDDTIESAGLGDKTVLHLEEND</sequence>
<dbReference type="PROSITE" id="PS50033">
    <property type="entry name" value="UBX"/>
    <property type="match status" value="1"/>
</dbReference>
<keyword evidence="4" id="KW-1185">Reference proteome</keyword>
<organism evidence="3 4">
    <name type="scientific">Plakobranchus ocellatus</name>
    <dbReference type="NCBI Taxonomy" id="259542"/>
    <lineage>
        <taxon>Eukaryota</taxon>
        <taxon>Metazoa</taxon>
        <taxon>Spiralia</taxon>
        <taxon>Lophotrochozoa</taxon>
        <taxon>Mollusca</taxon>
        <taxon>Gastropoda</taxon>
        <taxon>Heterobranchia</taxon>
        <taxon>Euthyneura</taxon>
        <taxon>Panpulmonata</taxon>
        <taxon>Sacoglossa</taxon>
        <taxon>Placobranchoidea</taxon>
        <taxon>Plakobranchidae</taxon>
        <taxon>Plakobranchus</taxon>
    </lineage>
</organism>
<feature type="compositionally biased region" description="Acidic residues" evidence="1">
    <location>
        <begin position="351"/>
        <end position="361"/>
    </location>
</feature>
<feature type="compositionally biased region" description="Polar residues" evidence="1">
    <location>
        <begin position="279"/>
        <end position="296"/>
    </location>
</feature>
<name>A0AAV4AJC2_9GAST</name>
<reference evidence="3 4" key="1">
    <citation type="journal article" date="2021" name="Elife">
        <title>Chloroplast acquisition without the gene transfer in kleptoplastic sea slugs, Plakobranchus ocellatus.</title>
        <authorList>
            <person name="Maeda T."/>
            <person name="Takahashi S."/>
            <person name="Yoshida T."/>
            <person name="Shimamura S."/>
            <person name="Takaki Y."/>
            <person name="Nagai Y."/>
            <person name="Toyoda A."/>
            <person name="Suzuki Y."/>
            <person name="Arimoto A."/>
            <person name="Ishii H."/>
            <person name="Satoh N."/>
            <person name="Nishiyama T."/>
            <person name="Hasebe M."/>
            <person name="Maruyama T."/>
            <person name="Minagawa J."/>
            <person name="Obokata J."/>
            <person name="Shigenobu S."/>
        </authorList>
    </citation>
    <scope>NUCLEOTIDE SEQUENCE [LARGE SCALE GENOMIC DNA]</scope>
</reference>
<dbReference type="SUPFAM" id="SSF54236">
    <property type="entry name" value="Ubiquitin-like"/>
    <property type="match status" value="1"/>
</dbReference>
<evidence type="ECO:0000313" key="4">
    <source>
        <dbReference type="Proteomes" id="UP000735302"/>
    </source>
</evidence>
<feature type="region of interest" description="Disordered" evidence="1">
    <location>
        <begin position="26"/>
        <end position="408"/>
    </location>
</feature>
<dbReference type="Gene3D" id="3.10.20.90">
    <property type="entry name" value="Phosphatidylinositol 3-kinase Catalytic Subunit, Chain A, domain 1"/>
    <property type="match status" value="1"/>
</dbReference>
<protein>
    <recommendedName>
        <fullName evidence="2">UBX domain-containing protein</fullName>
    </recommendedName>
</protein>
<proteinExistence type="predicted"/>
<feature type="compositionally biased region" description="Polar residues" evidence="1">
    <location>
        <begin position="371"/>
        <end position="393"/>
    </location>
</feature>
<evidence type="ECO:0000259" key="2">
    <source>
        <dbReference type="PROSITE" id="PS50033"/>
    </source>
</evidence>
<gene>
    <name evidence="3" type="ORF">PoB_003478000</name>
</gene>
<feature type="compositionally biased region" description="Polar residues" evidence="1">
    <location>
        <begin position="331"/>
        <end position="344"/>
    </location>
</feature>
<evidence type="ECO:0000313" key="3">
    <source>
        <dbReference type="EMBL" id="GFO08275.1"/>
    </source>
</evidence>
<dbReference type="InterPro" id="IPR001012">
    <property type="entry name" value="UBX_dom"/>
</dbReference>
<accession>A0AAV4AJC2</accession>
<comment type="caution">
    <text evidence="3">The sequence shown here is derived from an EMBL/GenBank/DDBJ whole genome shotgun (WGS) entry which is preliminary data.</text>
</comment>
<dbReference type="AlphaFoldDB" id="A0AAV4AJC2"/>
<evidence type="ECO:0000256" key="1">
    <source>
        <dbReference type="SAM" id="MobiDB-lite"/>
    </source>
</evidence>
<feature type="domain" description="UBX" evidence="2">
    <location>
        <begin position="421"/>
        <end position="484"/>
    </location>
</feature>
<dbReference type="InterPro" id="IPR029071">
    <property type="entry name" value="Ubiquitin-like_domsf"/>
</dbReference>
<feature type="compositionally biased region" description="Basic residues" evidence="1">
    <location>
        <begin position="146"/>
        <end position="156"/>
    </location>
</feature>
<dbReference type="Pfam" id="PF00789">
    <property type="entry name" value="UBX"/>
    <property type="match status" value="1"/>
</dbReference>
<feature type="compositionally biased region" description="Low complexity" evidence="1">
    <location>
        <begin position="237"/>
        <end position="278"/>
    </location>
</feature>
<feature type="compositionally biased region" description="Basic and acidic residues" evidence="1">
    <location>
        <begin position="298"/>
        <end position="309"/>
    </location>
</feature>